<dbReference type="GO" id="GO:0005524">
    <property type="term" value="F:ATP binding"/>
    <property type="evidence" value="ECO:0007669"/>
    <property type="project" value="TreeGrafter"/>
</dbReference>
<dbReference type="GO" id="GO:0030378">
    <property type="term" value="F:serine racemase activity"/>
    <property type="evidence" value="ECO:0007669"/>
    <property type="project" value="TreeGrafter"/>
</dbReference>
<dbReference type="CDD" id="cd01562">
    <property type="entry name" value="Thr-dehyd"/>
    <property type="match status" value="1"/>
</dbReference>
<feature type="domain" description="Tryptophan synthase beta chain-like PALP" evidence="9">
    <location>
        <begin position="26"/>
        <end position="314"/>
    </location>
</feature>
<evidence type="ECO:0000313" key="11">
    <source>
        <dbReference type="Proteomes" id="UP000554286"/>
    </source>
</evidence>
<dbReference type="GO" id="GO:0000287">
    <property type="term" value="F:magnesium ion binding"/>
    <property type="evidence" value="ECO:0007669"/>
    <property type="project" value="TreeGrafter"/>
</dbReference>
<comment type="cofactor">
    <cofactor evidence="3">
        <name>Mn(2+)</name>
        <dbReference type="ChEBI" id="CHEBI:29035"/>
    </cofactor>
</comment>
<evidence type="ECO:0000256" key="7">
    <source>
        <dbReference type="ARBA" id="ARBA00022898"/>
    </source>
</evidence>
<evidence type="ECO:0000256" key="8">
    <source>
        <dbReference type="ARBA" id="ARBA00023239"/>
    </source>
</evidence>
<dbReference type="Pfam" id="PF00291">
    <property type="entry name" value="PALP"/>
    <property type="match status" value="1"/>
</dbReference>
<evidence type="ECO:0000256" key="2">
    <source>
        <dbReference type="ARBA" id="ARBA00001933"/>
    </source>
</evidence>
<dbReference type="AlphaFoldDB" id="A0A7W6WAM9"/>
<comment type="cofactor">
    <cofactor evidence="1">
        <name>Ca(2+)</name>
        <dbReference type="ChEBI" id="CHEBI:29108"/>
    </cofactor>
</comment>
<reference evidence="10 11" key="1">
    <citation type="submission" date="2020-08" db="EMBL/GenBank/DDBJ databases">
        <title>Genome sequencing of Purple Non-Sulfur Bacteria from various extreme environments.</title>
        <authorList>
            <person name="Mayer M."/>
        </authorList>
    </citation>
    <scope>NUCLEOTIDE SEQUENCE [LARGE SCALE GENOMIC DNA]</scope>
    <source>
        <strain evidence="10 11">JA131</strain>
    </source>
</reference>
<comment type="cofactor">
    <cofactor evidence="4">
        <name>Mg(2+)</name>
        <dbReference type="ChEBI" id="CHEBI:18420"/>
    </cofactor>
</comment>
<dbReference type="PANTHER" id="PTHR43050">
    <property type="entry name" value="SERINE / THREONINE RACEMASE FAMILY MEMBER"/>
    <property type="match status" value="1"/>
</dbReference>
<comment type="cofactor">
    <cofactor evidence="2">
        <name>pyridoxal 5'-phosphate</name>
        <dbReference type="ChEBI" id="CHEBI:597326"/>
    </cofactor>
</comment>
<dbReference type="EMBL" id="JACIGK010000025">
    <property type="protein sequence ID" value="MBB4267350.1"/>
    <property type="molecule type" value="Genomic_DNA"/>
</dbReference>
<evidence type="ECO:0000256" key="3">
    <source>
        <dbReference type="ARBA" id="ARBA00001936"/>
    </source>
</evidence>
<organism evidence="10 11">
    <name type="scientific">Roseospira visakhapatnamensis</name>
    <dbReference type="NCBI Taxonomy" id="390880"/>
    <lineage>
        <taxon>Bacteria</taxon>
        <taxon>Pseudomonadati</taxon>
        <taxon>Pseudomonadota</taxon>
        <taxon>Alphaproteobacteria</taxon>
        <taxon>Rhodospirillales</taxon>
        <taxon>Rhodospirillaceae</taxon>
        <taxon>Roseospira</taxon>
    </lineage>
</organism>
<evidence type="ECO:0000313" key="10">
    <source>
        <dbReference type="EMBL" id="MBB4267350.1"/>
    </source>
</evidence>
<name>A0A7W6WAM9_9PROT</name>
<dbReference type="PROSITE" id="PS00165">
    <property type="entry name" value="DEHYDRATASE_SER_THR"/>
    <property type="match status" value="1"/>
</dbReference>
<comment type="caution">
    <text evidence="10">The sequence shown here is derived from an EMBL/GenBank/DDBJ whole genome shotgun (WGS) entry which is preliminary data.</text>
</comment>
<proteinExistence type="inferred from homology"/>
<accession>A0A7W6WAM9</accession>
<keyword evidence="11" id="KW-1185">Reference proteome</keyword>
<dbReference type="InterPro" id="IPR001926">
    <property type="entry name" value="TrpB-like_PALP"/>
</dbReference>
<keyword evidence="6" id="KW-0460">Magnesium</keyword>
<dbReference type="GO" id="GO:0070179">
    <property type="term" value="P:D-serine biosynthetic process"/>
    <property type="evidence" value="ECO:0007669"/>
    <property type="project" value="TreeGrafter"/>
</dbReference>
<gene>
    <name evidence="10" type="ORF">GGD89_002991</name>
</gene>
<dbReference type="Gene3D" id="3.40.50.1100">
    <property type="match status" value="2"/>
</dbReference>
<dbReference type="FunFam" id="3.40.50.1100:FF:000007">
    <property type="entry name" value="L-threonine dehydratase catabolic TdcB"/>
    <property type="match status" value="1"/>
</dbReference>
<evidence type="ECO:0000256" key="5">
    <source>
        <dbReference type="ARBA" id="ARBA00010869"/>
    </source>
</evidence>
<evidence type="ECO:0000256" key="6">
    <source>
        <dbReference type="ARBA" id="ARBA00022842"/>
    </source>
</evidence>
<keyword evidence="7" id="KW-0663">Pyridoxal phosphate</keyword>
<dbReference type="SUPFAM" id="SSF53686">
    <property type="entry name" value="Tryptophan synthase beta subunit-like PLP-dependent enzymes"/>
    <property type="match status" value="1"/>
</dbReference>
<dbReference type="RefSeq" id="WP_184046661.1">
    <property type="nucleotide sequence ID" value="NZ_JACIGK010000025.1"/>
</dbReference>
<dbReference type="GO" id="GO:0003941">
    <property type="term" value="F:L-serine ammonia-lyase activity"/>
    <property type="evidence" value="ECO:0007669"/>
    <property type="project" value="TreeGrafter"/>
</dbReference>
<comment type="similarity">
    <text evidence="5">Belongs to the serine/threonine dehydratase family.</text>
</comment>
<evidence type="ECO:0000256" key="4">
    <source>
        <dbReference type="ARBA" id="ARBA00001946"/>
    </source>
</evidence>
<dbReference type="GO" id="GO:0030170">
    <property type="term" value="F:pyridoxal phosphate binding"/>
    <property type="evidence" value="ECO:0007669"/>
    <property type="project" value="InterPro"/>
</dbReference>
<keyword evidence="8 10" id="KW-0456">Lyase</keyword>
<sequence length="334" mass="34552">MSHVPSRHPPPPLPTLHDIRAAHDRIRPHIHRTPVLTCAALDGLSGARLLFKAEPLQKGGAFKARGACNAVFSLDDVTAAGGVATQSSGNHGQALCYAAARRGIPATVVMPRTAPRSKRDAVLGYGGRVIACEPSNAARDATLTRVAAETGVAVVHPYNDVRVIAGQGTCAVELLQEAGSLDALVAPIGGGGLVSGCALALAALSPATAVYAAEPANADDAHRSLKAGRLISMDAPDTLADGLRASMRDLTWAVVSRHVRDILLVTEDAIVAAMALLWQRLKIVVEPSAAVPLAAILARPDLFAGRRVGVILTGGNVDLDALPWTRAAPEEVAS</sequence>
<dbReference type="FunFam" id="3.40.50.1100:FF:000005">
    <property type="entry name" value="Threonine dehydratase catabolic"/>
    <property type="match status" value="1"/>
</dbReference>
<dbReference type="InterPro" id="IPR036052">
    <property type="entry name" value="TrpB-like_PALP_sf"/>
</dbReference>
<dbReference type="PANTHER" id="PTHR43050:SF1">
    <property type="entry name" value="SERINE RACEMASE"/>
    <property type="match status" value="1"/>
</dbReference>
<dbReference type="Proteomes" id="UP000554286">
    <property type="component" value="Unassembled WGS sequence"/>
</dbReference>
<dbReference type="GO" id="GO:0018114">
    <property type="term" value="F:threonine racemase activity"/>
    <property type="evidence" value="ECO:0007669"/>
    <property type="project" value="TreeGrafter"/>
</dbReference>
<evidence type="ECO:0000256" key="1">
    <source>
        <dbReference type="ARBA" id="ARBA00001913"/>
    </source>
</evidence>
<dbReference type="InterPro" id="IPR000634">
    <property type="entry name" value="Ser/Thr_deHydtase_PyrdxlP-BS"/>
</dbReference>
<dbReference type="GO" id="GO:0004794">
    <property type="term" value="F:threonine deaminase activity"/>
    <property type="evidence" value="ECO:0007669"/>
    <property type="project" value="UniProtKB-EC"/>
</dbReference>
<evidence type="ECO:0000259" key="9">
    <source>
        <dbReference type="Pfam" id="PF00291"/>
    </source>
</evidence>
<dbReference type="EC" id="4.3.1.19" evidence="10"/>
<protein>
    <submittedName>
        <fullName evidence="10">Threonine dehydratase</fullName>
        <ecNumber evidence="10">4.3.1.19</ecNumber>
    </submittedName>
</protein>